<protein>
    <submittedName>
        <fullName evidence="2">Uncharacterized protein</fullName>
    </submittedName>
</protein>
<organism evidence="2 3">
    <name type="scientific">Haematococcus lacustris</name>
    <name type="common">Green alga</name>
    <name type="synonym">Haematococcus pluvialis</name>
    <dbReference type="NCBI Taxonomy" id="44745"/>
    <lineage>
        <taxon>Eukaryota</taxon>
        <taxon>Viridiplantae</taxon>
        <taxon>Chlorophyta</taxon>
        <taxon>core chlorophytes</taxon>
        <taxon>Chlorophyceae</taxon>
        <taxon>CS clade</taxon>
        <taxon>Chlamydomonadales</taxon>
        <taxon>Haematococcaceae</taxon>
        <taxon>Haematococcus</taxon>
    </lineage>
</organism>
<sequence length="92" mass="9655">MPVTSLLITFYGLDLWSLVSSWNSSIQALLDVQPSLSLGALTAPGMCASNLFALNITALNNTSLTAQQLMPGLGYFASDADGPHWPSEATAP</sequence>
<dbReference type="EMBL" id="BLLF01001310">
    <property type="protein sequence ID" value="GFH18504.1"/>
    <property type="molecule type" value="Genomic_DNA"/>
</dbReference>
<gene>
    <name evidence="2" type="ORF">HaLaN_15323</name>
</gene>
<feature type="non-terminal residue" evidence="2">
    <location>
        <position position="1"/>
    </location>
</feature>
<evidence type="ECO:0000313" key="2">
    <source>
        <dbReference type="EMBL" id="GFH18504.1"/>
    </source>
</evidence>
<evidence type="ECO:0000313" key="3">
    <source>
        <dbReference type="Proteomes" id="UP000485058"/>
    </source>
</evidence>
<keyword evidence="3" id="KW-1185">Reference proteome</keyword>
<proteinExistence type="predicted"/>
<accession>A0A699ZI28</accession>
<feature type="signal peptide" evidence="1">
    <location>
        <begin position="1"/>
        <end position="21"/>
    </location>
</feature>
<dbReference type="Proteomes" id="UP000485058">
    <property type="component" value="Unassembled WGS sequence"/>
</dbReference>
<evidence type="ECO:0000256" key="1">
    <source>
        <dbReference type="SAM" id="SignalP"/>
    </source>
</evidence>
<name>A0A699ZI28_HAELA</name>
<keyword evidence="1" id="KW-0732">Signal</keyword>
<dbReference type="AlphaFoldDB" id="A0A699ZI28"/>
<comment type="caution">
    <text evidence="2">The sequence shown here is derived from an EMBL/GenBank/DDBJ whole genome shotgun (WGS) entry which is preliminary data.</text>
</comment>
<feature type="chain" id="PRO_5025506895" evidence="1">
    <location>
        <begin position="22"/>
        <end position="92"/>
    </location>
</feature>
<reference evidence="2 3" key="1">
    <citation type="submission" date="2020-02" db="EMBL/GenBank/DDBJ databases">
        <title>Draft genome sequence of Haematococcus lacustris strain NIES-144.</title>
        <authorList>
            <person name="Morimoto D."/>
            <person name="Nakagawa S."/>
            <person name="Yoshida T."/>
            <person name="Sawayama S."/>
        </authorList>
    </citation>
    <scope>NUCLEOTIDE SEQUENCE [LARGE SCALE GENOMIC DNA]</scope>
    <source>
        <strain evidence="2 3">NIES-144</strain>
    </source>
</reference>